<dbReference type="InterPro" id="IPR017853">
    <property type="entry name" value="GH"/>
</dbReference>
<dbReference type="FunFam" id="3.20.20.80:FF:000064">
    <property type="entry name" value="Oligo-1,6-glucosidase"/>
    <property type="match status" value="2"/>
</dbReference>
<keyword evidence="3" id="KW-0326">Glycosidase</keyword>
<dbReference type="Proteomes" id="UP000192796">
    <property type="component" value="Unassembled WGS sequence"/>
</dbReference>
<dbReference type="InterPro" id="IPR013780">
    <property type="entry name" value="Glyco_hydro_b"/>
</dbReference>
<dbReference type="AlphaFoldDB" id="A0A1V9G769"/>
<name>A0A1V9G769_9BACT</name>
<dbReference type="STRING" id="1703345.A3860_13480"/>
<dbReference type="InterPro" id="IPR045857">
    <property type="entry name" value="O16G_dom_2"/>
</dbReference>
<dbReference type="CDD" id="cd11333">
    <property type="entry name" value="AmyAc_SI_OligoGlu_DGase"/>
    <property type="match status" value="1"/>
</dbReference>
<dbReference type="Gene3D" id="3.90.400.10">
    <property type="entry name" value="Oligo-1,6-glucosidase, Domain 2"/>
    <property type="match status" value="1"/>
</dbReference>
<dbReference type="Gene3D" id="3.20.20.80">
    <property type="entry name" value="Glycosidases"/>
    <property type="match status" value="1"/>
</dbReference>
<comment type="caution">
    <text evidence="5">The sequence shown here is derived from an EMBL/GenBank/DDBJ whole genome shotgun (WGS) entry which is preliminary data.</text>
</comment>
<dbReference type="PANTHER" id="PTHR10357:SF184">
    <property type="entry name" value="OLIGO-1,6-GLUCOSIDASE 1"/>
    <property type="match status" value="1"/>
</dbReference>
<sequence>MDCKKLPNKQLRMQIKDKEWWKETVIYQIYPRSFKDSNGDGIGDLPGLISKLDYIQNLGIGLVWLNPIYASPNDDNGYDISNYEAISPTFGTIADFNALLIGLHARGIKLLMDLVVNHTSDEHPWFVESRKSRDNSFRDYYHWWPAEKGKPPMRYSFFDKKGDAWQYDPATESYYLHYFSNKQPDLNWENPKVRQEIYQMMCFWLDKGIDGYRLDAISYISKDTSWPVISKKELKEKYDNDWSYFYAKGPKLHEYLHEMNREVLSKYPDAVTIAETPGIEKEEALQFVHEDRQELHMLYHFKGMGLGYAKEGFKRPDPNGYSLPEFKKLYTEWNDVFAKEGWGTIYLGNHDQPRMLSRWGNDAPEFRVPSSKLLMTFLLTMRASPIFYNGDELGMANIKFESIQEYRDIETLYMYHYLQAQKEDVERFIKDQQFGARDNSRTPFQWDATDCAGFTTCEPWIRVNADHKFINQEAQDVDGNSPLNYFRHLVQLRKDHLELIYGEYKLYDPAHINIYTYTRTLEKTSTLIILNFSDDLVPYTIPKELHKKQFQLISNNETSLQQNGHELNLLPWQALIFKLK</sequence>
<dbReference type="SMART" id="SM00642">
    <property type="entry name" value="Aamy"/>
    <property type="match status" value="1"/>
</dbReference>
<dbReference type="FunFam" id="2.60.40.1180:FF:000007">
    <property type="entry name" value="Sucrose isomerase"/>
    <property type="match status" value="1"/>
</dbReference>
<evidence type="ECO:0000313" key="6">
    <source>
        <dbReference type="Proteomes" id="UP000192796"/>
    </source>
</evidence>
<keyword evidence="2" id="KW-0378">Hydrolase</keyword>
<proteinExistence type="inferred from homology"/>
<dbReference type="EMBL" id="LVYD01000002">
    <property type="protein sequence ID" value="OQP66495.1"/>
    <property type="molecule type" value="Genomic_DNA"/>
</dbReference>
<evidence type="ECO:0000256" key="1">
    <source>
        <dbReference type="ARBA" id="ARBA00008061"/>
    </source>
</evidence>
<comment type="similarity">
    <text evidence="1">Belongs to the glycosyl hydrolase 13 family.</text>
</comment>
<accession>A0A1V9G769</accession>
<dbReference type="GO" id="GO:0004556">
    <property type="term" value="F:alpha-amylase activity"/>
    <property type="evidence" value="ECO:0007669"/>
    <property type="project" value="TreeGrafter"/>
</dbReference>
<feature type="domain" description="Glycosyl hydrolase family 13 catalytic" evidence="4">
    <location>
        <begin position="28"/>
        <end position="441"/>
    </location>
</feature>
<gene>
    <name evidence="5" type="ORF">A3860_13480</name>
</gene>
<dbReference type="SUPFAM" id="SSF51445">
    <property type="entry name" value="(Trans)glycosidases"/>
    <property type="match status" value="1"/>
</dbReference>
<dbReference type="Pfam" id="PF00128">
    <property type="entry name" value="Alpha-amylase"/>
    <property type="match status" value="1"/>
</dbReference>
<evidence type="ECO:0000259" key="4">
    <source>
        <dbReference type="SMART" id="SM00642"/>
    </source>
</evidence>
<evidence type="ECO:0000256" key="3">
    <source>
        <dbReference type="ARBA" id="ARBA00023295"/>
    </source>
</evidence>
<dbReference type="GO" id="GO:0009313">
    <property type="term" value="P:oligosaccharide catabolic process"/>
    <property type="evidence" value="ECO:0007669"/>
    <property type="project" value="TreeGrafter"/>
</dbReference>
<dbReference type="Gene3D" id="2.60.40.1180">
    <property type="entry name" value="Golgi alpha-mannosidase II"/>
    <property type="match status" value="1"/>
</dbReference>
<dbReference type="PANTHER" id="PTHR10357">
    <property type="entry name" value="ALPHA-AMYLASE FAMILY MEMBER"/>
    <property type="match status" value="1"/>
</dbReference>
<evidence type="ECO:0000313" key="5">
    <source>
        <dbReference type="EMBL" id="OQP66495.1"/>
    </source>
</evidence>
<reference evidence="5 6" key="1">
    <citation type="submission" date="2016-03" db="EMBL/GenBank/DDBJ databases">
        <title>Niastella vici sp. nov., isolated from farmland soil.</title>
        <authorList>
            <person name="Chen L."/>
            <person name="Wang D."/>
            <person name="Yang S."/>
            <person name="Wang G."/>
        </authorList>
    </citation>
    <scope>NUCLEOTIDE SEQUENCE [LARGE SCALE GENOMIC DNA]</scope>
    <source>
        <strain evidence="5 6">DJ57</strain>
    </source>
</reference>
<organism evidence="5 6">
    <name type="scientific">Niastella vici</name>
    <dbReference type="NCBI Taxonomy" id="1703345"/>
    <lineage>
        <taxon>Bacteria</taxon>
        <taxon>Pseudomonadati</taxon>
        <taxon>Bacteroidota</taxon>
        <taxon>Chitinophagia</taxon>
        <taxon>Chitinophagales</taxon>
        <taxon>Chitinophagaceae</taxon>
        <taxon>Niastella</taxon>
    </lineage>
</organism>
<protein>
    <submittedName>
        <fullName evidence="5">Oligo-1,6-glucosidase</fullName>
    </submittedName>
</protein>
<dbReference type="SUPFAM" id="SSF51011">
    <property type="entry name" value="Glycosyl hydrolase domain"/>
    <property type="match status" value="1"/>
</dbReference>
<keyword evidence="6" id="KW-1185">Reference proteome</keyword>
<evidence type="ECO:0000256" key="2">
    <source>
        <dbReference type="ARBA" id="ARBA00022801"/>
    </source>
</evidence>
<dbReference type="InterPro" id="IPR006047">
    <property type="entry name" value="GH13_cat_dom"/>
</dbReference>